<dbReference type="Proteomes" id="UP000320333">
    <property type="component" value="Unassembled WGS sequence"/>
</dbReference>
<keyword evidence="4" id="KW-1185">Reference proteome</keyword>
<dbReference type="OrthoDB" id="539634at2759"/>
<protein>
    <recommendedName>
        <fullName evidence="5">Tetratricopeptide repeat protein 36</fullName>
    </recommendedName>
</protein>
<dbReference type="AlphaFoldDB" id="A0A507FK50"/>
<accession>A0A507FK50</accession>
<proteinExistence type="inferred from homology"/>
<dbReference type="InterPro" id="IPR038906">
    <property type="entry name" value="TTC36"/>
</dbReference>
<dbReference type="EMBL" id="QEAP01000036">
    <property type="protein sequence ID" value="TPX76779.1"/>
    <property type="molecule type" value="Genomic_DNA"/>
</dbReference>
<feature type="coiled-coil region" evidence="2">
    <location>
        <begin position="43"/>
        <end position="70"/>
    </location>
</feature>
<keyword evidence="2" id="KW-0175">Coiled coil</keyword>
<dbReference type="STRING" id="246404.A0A507FK50"/>
<sequence length="187" mass="20352">MSNARDDKILDAIFSGDYSNLADSPDAAAAAKPTPAAKYPPPNEHLLQQLKAIEEEAVQAAETEKDLQKAFDTLSNCFILWPTYASAYNNRAQVLRLLGRNEEAQKDLDLAIEYGDGNPALLKQAYTQRAVVKKALGDLDGSDRDFGMGAKYGNDVAKAMVKENPYAKMCSAIVTEVMAKYQPNASS</sequence>
<evidence type="ECO:0000313" key="3">
    <source>
        <dbReference type="EMBL" id="TPX76779.1"/>
    </source>
</evidence>
<dbReference type="Gene3D" id="1.25.40.10">
    <property type="entry name" value="Tetratricopeptide repeat domain"/>
    <property type="match status" value="1"/>
</dbReference>
<evidence type="ECO:0000256" key="2">
    <source>
        <dbReference type="SAM" id="Coils"/>
    </source>
</evidence>
<organism evidence="3 4">
    <name type="scientific">Chytriomyces confervae</name>
    <dbReference type="NCBI Taxonomy" id="246404"/>
    <lineage>
        <taxon>Eukaryota</taxon>
        <taxon>Fungi</taxon>
        <taxon>Fungi incertae sedis</taxon>
        <taxon>Chytridiomycota</taxon>
        <taxon>Chytridiomycota incertae sedis</taxon>
        <taxon>Chytridiomycetes</taxon>
        <taxon>Chytridiales</taxon>
        <taxon>Chytriomycetaceae</taxon>
        <taxon>Chytriomyces</taxon>
    </lineage>
</organism>
<dbReference type="GO" id="GO:0006570">
    <property type="term" value="P:tyrosine metabolic process"/>
    <property type="evidence" value="ECO:0007669"/>
    <property type="project" value="TreeGrafter"/>
</dbReference>
<name>A0A507FK50_9FUNG</name>
<dbReference type="SUPFAM" id="SSF48452">
    <property type="entry name" value="TPR-like"/>
    <property type="match status" value="1"/>
</dbReference>
<comment type="similarity">
    <text evidence="1">Belongs to the TTC36 family.</text>
</comment>
<dbReference type="PANTHER" id="PTHR21405:SF0">
    <property type="entry name" value="TETRATRICOPEPTIDE REPEAT PROTEIN 36"/>
    <property type="match status" value="1"/>
</dbReference>
<gene>
    <name evidence="3" type="ORF">CcCBS67573_g01951</name>
</gene>
<evidence type="ECO:0000256" key="1">
    <source>
        <dbReference type="ARBA" id="ARBA00006995"/>
    </source>
</evidence>
<evidence type="ECO:0000313" key="4">
    <source>
        <dbReference type="Proteomes" id="UP000320333"/>
    </source>
</evidence>
<reference evidence="3 4" key="1">
    <citation type="journal article" date="2019" name="Sci. Rep.">
        <title>Comparative genomics of chytrid fungi reveal insights into the obligate biotrophic and pathogenic lifestyle of Synchytrium endobioticum.</title>
        <authorList>
            <person name="van de Vossenberg B.T.L.H."/>
            <person name="Warris S."/>
            <person name="Nguyen H.D.T."/>
            <person name="van Gent-Pelzer M.P.E."/>
            <person name="Joly D.L."/>
            <person name="van de Geest H.C."/>
            <person name="Bonants P.J.M."/>
            <person name="Smith D.S."/>
            <person name="Levesque C.A."/>
            <person name="van der Lee T.A.J."/>
        </authorList>
    </citation>
    <scope>NUCLEOTIDE SEQUENCE [LARGE SCALE GENOMIC DNA]</scope>
    <source>
        <strain evidence="3 4">CBS 675.73</strain>
    </source>
</reference>
<dbReference type="PANTHER" id="PTHR21405">
    <property type="entry name" value="CDNA SEQUENCE BC021608"/>
    <property type="match status" value="1"/>
</dbReference>
<evidence type="ECO:0008006" key="5">
    <source>
        <dbReference type="Google" id="ProtNLM"/>
    </source>
</evidence>
<comment type="caution">
    <text evidence="3">The sequence shown here is derived from an EMBL/GenBank/DDBJ whole genome shotgun (WGS) entry which is preliminary data.</text>
</comment>
<dbReference type="InterPro" id="IPR011990">
    <property type="entry name" value="TPR-like_helical_dom_sf"/>
</dbReference>